<comment type="caution">
    <text evidence="1">The sequence shown here is derived from an EMBL/GenBank/DDBJ whole genome shotgun (WGS) entry which is preliminary data.</text>
</comment>
<dbReference type="Proteomes" id="UP000520592">
    <property type="component" value="Unassembled WGS sequence"/>
</dbReference>
<sequence length="242" mass="27117">MSGECNRQFDYTRNFIRQNFMTTVRFPGAVSGLTTFDLNNNRFGGSLFKRSSGIHVVTLDRAGAHSKGTPLMGYWVPQGGYCDIPIRPRGAGLVFTPDFSGCSILVDQISHDHYRVYHVEGGGNYLQTQYLSQPRHGLGLAATMTFHDYGDAAYPRGFAFLKHEDGRWWIYFQRQNGVGLSFVRNKKFQAAGAQTVRGGGRIPVADLMREVPRHGASHSGQELAVTRNIKAQKRMLPNDELW</sequence>
<reference evidence="1 2" key="1">
    <citation type="submission" date="2020-04" db="EMBL/GenBank/DDBJ databases">
        <title>Molecular characterization of pseudomonads from Agaricus bisporus reveal novel blotch 2 pathogens in Western Europe.</title>
        <authorList>
            <person name="Taparia T."/>
            <person name="Krijger M."/>
            <person name="Haynes E."/>
            <person name="Elpinstone J.G."/>
            <person name="Noble R."/>
            <person name="Van Der Wolf J."/>
        </authorList>
    </citation>
    <scope>NUCLEOTIDE SEQUENCE [LARGE SCALE GENOMIC DNA]</scope>
    <source>
        <strain evidence="1 2">IPO3737</strain>
    </source>
</reference>
<organism evidence="1 2">
    <name type="scientific">Pseudomonas gingeri</name>
    <dbReference type="NCBI Taxonomy" id="117681"/>
    <lineage>
        <taxon>Bacteria</taxon>
        <taxon>Pseudomonadati</taxon>
        <taxon>Pseudomonadota</taxon>
        <taxon>Gammaproteobacteria</taxon>
        <taxon>Pseudomonadales</taxon>
        <taxon>Pseudomonadaceae</taxon>
        <taxon>Pseudomonas</taxon>
    </lineage>
</organism>
<dbReference type="EMBL" id="JACAQD010000010">
    <property type="protein sequence ID" value="NWC32358.1"/>
    <property type="molecule type" value="Genomic_DNA"/>
</dbReference>
<accession>A0A7Y8CIL8</accession>
<name>A0A7Y8CIL8_9PSED</name>
<dbReference type="AlphaFoldDB" id="A0A7Y8CIL8"/>
<protein>
    <submittedName>
        <fullName evidence="1">Uncharacterized protein</fullName>
    </submittedName>
</protein>
<evidence type="ECO:0000313" key="2">
    <source>
        <dbReference type="Proteomes" id="UP000520592"/>
    </source>
</evidence>
<evidence type="ECO:0000313" key="1">
    <source>
        <dbReference type="EMBL" id="NWC32358.1"/>
    </source>
</evidence>
<dbReference type="RefSeq" id="WP_177060905.1">
    <property type="nucleotide sequence ID" value="NZ_JACAPB010000019.1"/>
</dbReference>
<proteinExistence type="predicted"/>
<gene>
    <name evidence="1" type="ORF">HX876_08135</name>
</gene>